<comment type="cofactor">
    <cofactor evidence="1 6">
        <name>Mg(2+)</name>
        <dbReference type="ChEBI" id="CHEBI:18420"/>
    </cofactor>
</comment>
<accession>A0AA39QI03</accession>
<evidence type="ECO:0000313" key="8">
    <source>
        <dbReference type="EMBL" id="KAK0501968.1"/>
    </source>
</evidence>
<dbReference type="PANTHER" id="PTHR35201:SF4">
    <property type="entry name" value="BETA-PINACENE SYNTHASE-RELATED"/>
    <property type="match status" value="1"/>
</dbReference>
<keyword evidence="7" id="KW-1133">Transmembrane helix</keyword>
<dbReference type="SUPFAM" id="SSF48576">
    <property type="entry name" value="Terpenoid synthases"/>
    <property type="match status" value="1"/>
</dbReference>
<dbReference type="AlphaFoldDB" id="A0AA39QI03"/>
<proteinExistence type="inferred from homology"/>
<evidence type="ECO:0000313" key="9">
    <source>
        <dbReference type="Proteomes" id="UP001175228"/>
    </source>
</evidence>
<feature type="transmembrane region" description="Helical" evidence="7">
    <location>
        <begin position="342"/>
        <end position="363"/>
    </location>
</feature>
<dbReference type="InterPro" id="IPR034686">
    <property type="entry name" value="Terpene_cyclase-like_2"/>
</dbReference>
<dbReference type="PANTHER" id="PTHR35201">
    <property type="entry name" value="TERPENE SYNTHASE"/>
    <property type="match status" value="1"/>
</dbReference>
<keyword evidence="9" id="KW-1185">Reference proteome</keyword>
<organism evidence="8 9">
    <name type="scientific">Armillaria luteobubalina</name>
    <dbReference type="NCBI Taxonomy" id="153913"/>
    <lineage>
        <taxon>Eukaryota</taxon>
        <taxon>Fungi</taxon>
        <taxon>Dikarya</taxon>
        <taxon>Basidiomycota</taxon>
        <taxon>Agaricomycotina</taxon>
        <taxon>Agaricomycetes</taxon>
        <taxon>Agaricomycetidae</taxon>
        <taxon>Agaricales</taxon>
        <taxon>Marasmiineae</taxon>
        <taxon>Physalacriaceae</taxon>
        <taxon>Armillaria</taxon>
    </lineage>
</organism>
<dbReference type="Proteomes" id="UP001175228">
    <property type="component" value="Unassembled WGS sequence"/>
</dbReference>
<comment type="caution">
    <text evidence="8">The sequence shown here is derived from an EMBL/GenBank/DDBJ whole genome shotgun (WGS) entry which is preliminary data.</text>
</comment>
<evidence type="ECO:0000256" key="4">
    <source>
        <dbReference type="ARBA" id="ARBA00022842"/>
    </source>
</evidence>
<keyword evidence="7" id="KW-0472">Membrane</keyword>
<dbReference type="Pfam" id="PF19086">
    <property type="entry name" value="Terpene_syn_C_2"/>
    <property type="match status" value="1"/>
</dbReference>
<evidence type="ECO:0000256" key="2">
    <source>
        <dbReference type="ARBA" id="ARBA00006333"/>
    </source>
</evidence>
<protein>
    <recommendedName>
        <fullName evidence="6">Terpene synthase</fullName>
        <ecNumber evidence="6">4.2.3.-</ecNumber>
    </recommendedName>
</protein>
<comment type="similarity">
    <text evidence="2 6">Belongs to the terpene synthase family.</text>
</comment>
<dbReference type="GO" id="GO:0010333">
    <property type="term" value="F:terpene synthase activity"/>
    <property type="evidence" value="ECO:0007669"/>
    <property type="project" value="InterPro"/>
</dbReference>
<evidence type="ECO:0000256" key="7">
    <source>
        <dbReference type="SAM" id="Phobius"/>
    </source>
</evidence>
<evidence type="ECO:0000256" key="3">
    <source>
        <dbReference type="ARBA" id="ARBA00022723"/>
    </source>
</evidence>
<name>A0AA39QI03_9AGAR</name>
<evidence type="ECO:0000256" key="6">
    <source>
        <dbReference type="RuleBase" id="RU366034"/>
    </source>
</evidence>
<dbReference type="EC" id="4.2.3.-" evidence="6"/>
<evidence type="ECO:0000256" key="1">
    <source>
        <dbReference type="ARBA" id="ARBA00001946"/>
    </source>
</evidence>
<gene>
    <name evidence="8" type="ORF">EDD18DRAFT_1317376</name>
</gene>
<keyword evidence="7" id="KW-0812">Transmembrane</keyword>
<dbReference type="InterPro" id="IPR008949">
    <property type="entry name" value="Isoprenoid_synthase_dom_sf"/>
</dbReference>
<keyword evidence="4 6" id="KW-0460">Magnesium</keyword>
<evidence type="ECO:0000256" key="5">
    <source>
        <dbReference type="ARBA" id="ARBA00023239"/>
    </source>
</evidence>
<sequence length="369" mass="42842">MGTQSEVLFRIPDTLMYWPWPRKINPHHEEVKTVSDAWFRSLKAFEPEAQRHASNQLLVRAAHCCLLASLGCPTARKEHLRTVCDLMHLLFTIDDYTDDAPVEVVRLYAEIVMDAVNNPIKPRPSDEVVLGVIAQQFWALGVKSASSTSQKHFVESLKHYVDALVQEAEDRHHHRVRNVEEYFDIRRWNIGIYMVYAMLELSYDMPDDVFNHPTVAALRSAGRDLMIMDNDLASYNKEQALEKHPHNILVCVMNEQKCDLHDALSWVEDTYRSTRNKFLMLWTEIPLWGPEMDVIASHYLHGIANWRYFGANDRDVRQHRMVLLMPKRLFGGWAASHTRTSIFLAVCFVILSFVPLYTSPLFLHSRLLE</sequence>
<dbReference type="GO" id="GO:0008299">
    <property type="term" value="P:isoprenoid biosynthetic process"/>
    <property type="evidence" value="ECO:0007669"/>
    <property type="project" value="UniProtKB-ARBA"/>
</dbReference>
<dbReference type="EMBL" id="JAUEPU010000005">
    <property type="protein sequence ID" value="KAK0501968.1"/>
    <property type="molecule type" value="Genomic_DNA"/>
</dbReference>
<dbReference type="Gene3D" id="1.10.600.10">
    <property type="entry name" value="Farnesyl Diphosphate Synthase"/>
    <property type="match status" value="1"/>
</dbReference>
<reference evidence="8" key="1">
    <citation type="submission" date="2023-06" db="EMBL/GenBank/DDBJ databases">
        <authorList>
            <consortium name="Lawrence Berkeley National Laboratory"/>
            <person name="Ahrendt S."/>
            <person name="Sahu N."/>
            <person name="Indic B."/>
            <person name="Wong-Bajracharya J."/>
            <person name="Merenyi Z."/>
            <person name="Ke H.-M."/>
            <person name="Monk M."/>
            <person name="Kocsube S."/>
            <person name="Drula E."/>
            <person name="Lipzen A."/>
            <person name="Balint B."/>
            <person name="Henrissat B."/>
            <person name="Andreopoulos B."/>
            <person name="Martin F.M."/>
            <person name="Harder C.B."/>
            <person name="Rigling D."/>
            <person name="Ford K.L."/>
            <person name="Foster G.D."/>
            <person name="Pangilinan J."/>
            <person name="Papanicolaou A."/>
            <person name="Barry K."/>
            <person name="LaButti K."/>
            <person name="Viragh M."/>
            <person name="Koriabine M."/>
            <person name="Yan M."/>
            <person name="Riley R."/>
            <person name="Champramary S."/>
            <person name="Plett K.L."/>
            <person name="Tsai I.J."/>
            <person name="Slot J."/>
            <person name="Sipos G."/>
            <person name="Plett J."/>
            <person name="Nagy L.G."/>
            <person name="Grigoriev I.V."/>
        </authorList>
    </citation>
    <scope>NUCLEOTIDE SEQUENCE</scope>
    <source>
        <strain evidence="8">HWK02</strain>
    </source>
</reference>
<dbReference type="GO" id="GO:0046872">
    <property type="term" value="F:metal ion binding"/>
    <property type="evidence" value="ECO:0007669"/>
    <property type="project" value="UniProtKB-KW"/>
</dbReference>
<keyword evidence="5 6" id="KW-0456">Lyase</keyword>
<keyword evidence="3 6" id="KW-0479">Metal-binding</keyword>